<accession>A0A0G0BWZ9</accession>
<evidence type="ECO:0000313" key="2">
    <source>
        <dbReference type="Proteomes" id="UP000034457"/>
    </source>
</evidence>
<evidence type="ECO:0000313" key="1">
    <source>
        <dbReference type="EMBL" id="KKP73763.1"/>
    </source>
</evidence>
<organism evidence="1 2">
    <name type="scientific">Candidatus Roizmanbacteria bacterium GW2011_GWA2_35_19</name>
    <dbReference type="NCBI Taxonomy" id="1618478"/>
    <lineage>
        <taxon>Bacteria</taxon>
        <taxon>Candidatus Roizmaniibacteriota</taxon>
    </lineage>
</organism>
<name>A0A0G0BWZ9_9BACT</name>
<protein>
    <submittedName>
        <fullName evidence="1">Uncharacterized protein</fullName>
    </submittedName>
</protein>
<dbReference type="Proteomes" id="UP000034457">
    <property type="component" value="Unassembled WGS sequence"/>
</dbReference>
<reference evidence="1 2" key="1">
    <citation type="journal article" date="2015" name="Nature">
        <title>rRNA introns, odd ribosomes, and small enigmatic genomes across a large radiation of phyla.</title>
        <authorList>
            <person name="Brown C.T."/>
            <person name="Hug L.A."/>
            <person name="Thomas B.C."/>
            <person name="Sharon I."/>
            <person name="Castelle C.J."/>
            <person name="Singh A."/>
            <person name="Wilkins M.J."/>
            <person name="Williams K.H."/>
            <person name="Banfield J.F."/>
        </authorList>
    </citation>
    <scope>NUCLEOTIDE SEQUENCE [LARGE SCALE GENOMIC DNA]</scope>
</reference>
<comment type="caution">
    <text evidence="1">The sequence shown here is derived from an EMBL/GenBank/DDBJ whole genome shotgun (WGS) entry which is preliminary data.</text>
</comment>
<dbReference type="AlphaFoldDB" id="A0A0G0BWZ9"/>
<proteinExistence type="predicted"/>
<dbReference type="EMBL" id="LBQC01000003">
    <property type="protein sequence ID" value="KKP73763.1"/>
    <property type="molecule type" value="Genomic_DNA"/>
</dbReference>
<gene>
    <name evidence="1" type="ORF">UR68_C0003G0058</name>
</gene>
<sequence>MKAFKQLKQFQHHRNQIAVEHGRKKWALLPVEILKSPAFQAYIEKHKASPSNVGMYMELADGGIDAVKESLSILFVVKDLTTSWQEGHEKTKTTYGNHHFQAEELAGLTAIEMYVDSKYFNHLDKFMKKVKADHNICLFSK</sequence>
<dbReference type="STRING" id="1618478.UR68_C0003G0058"/>